<keyword evidence="2" id="KW-1185">Reference proteome</keyword>
<reference evidence="1" key="1">
    <citation type="submission" date="2023-07" db="EMBL/GenBank/DDBJ databases">
        <title>Degradation of tert-butanol by M. austroafricanum TBA100.</title>
        <authorList>
            <person name="Helbich S."/>
            <person name="Vainshtein Y."/>
        </authorList>
    </citation>
    <scope>NUCLEOTIDE SEQUENCE</scope>
    <source>
        <strain evidence="1">TBA100</strain>
    </source>
</reference>
<dbReference type="InterPro" id="IPR048000">
    <property type="entry name" value="TnsA-like"/>
</dbReference>
<dbReference type="EMBL" id="JAUHTC010000020">
    <property type="protein sequence ID" value="MDN4517074.1"/>
    <property type="molecule type" value="Genomic_DNA"/>
</dbReference>
<organism evidence="1 2">
    <name type="scientific">Mycolicibacterium austroafricanum</name>
    <name type="common">Mycobacterium austroafricanum</name>
    <dbReference type="NCBI Taxonomy" id="39687"/>
    <lineage>
        <taxon>Bacteria</taxon>
        <taxon>Bacillati</taxon>
        <taxon>Actinomycetota</taxon>
        <taxon>Actinomycetes</taxon>
        <taxon>Mycobacteriales</taxon>
        <taxon>Mycobacteriaceae</taxon>
        <taxon>Mycolicibacterium</taxon>
    </lineage>
</organism>
<accession>A0ABT8H8I8</accession>
<evidence type="ECO:0000313" key="2">
    <source>
        <dbReference type="Proteomes" id="UP001172687"/>
    </source>
</evidence>
<sequence length="251" mass="28483">MSDVTGGVEVDLATAVIEHRMGSGEADVRSASQVSDTVLLEAVPWRTFRFYQGQRHYSGKYWAATERDHVIYESRLELSSLLLADFDPAVTRVVAQPFRLSAVVNGRLRRHIPDFLWGSGVGLTVVDVVRAQRLAENPKIQMLCEWTREVLEALGWEYRVLSEQPPILLGNVRFLAGYRREQYVDQRSLDRIRCAMDGLGGLRLDDAERRVAATGPSLRMRNALMHLLWKQEIVVDLATPLRPSSVLEVRR</sequence>
<dbReference type="RefSeq" id="WP_233211303.1">
    <property type="nucleotide sequence ID" value="NZ_JAUHTC010000020.1"/>
</dbReference>
<dbReference type="NCBIfam" id="NF033179">
    <property type="entry name" value="TnsA_like_Actin"/>
    <property type="match status" value="1"/>
</dbReference>
<comment type="caution">
    <text evidence="1">The sequence shown here is derived from an EMBL/GenBank/DDBJ whole genome shotgun (WGS) entry which is preliminary data.</text>
</comment>
<evidence type="ECO:0000313" key="1">
    <source>
        <dbReference type="EMBL" id="MDN4517074.1"/>
    </source>
</evidence>
<proteinExistence type="predicted"/>
<name>A0ABT8H8I8_MYCAO</name>
<gene>
    <name evidence="1" type="ORF">QYF68_04445</name>
</gene>
<dbReference type="Proteomes" id="UP001172687">
    <property type="component" value="Unassembled WGS sequence"/>
</dbReference>
<protein>
    <submittedName>
        <fullName evidence="1">TnsA-like heteromeric transposase endonuclease subunit</fullName>
    </submittedName>
</protein>